<evidence type="ECO:0000256" key="2">
    <source>
        <dbReference type="PROSITE-ProRule" id="PRU00176"/>
    </source>
</evidence>
<proteinExistence type="predicted"/>
<dbReference type="InterPro" id="IPR012677">
    <property type="entry name" value="Nucleotide-bd_a/b_plait_sf"/>
</dbReference>
<organism evidence="5 6">
    <name type="scientific">Glycine soja</name>
    <name type="common">Wild soybean</name>
    <dbReference type="NCBI Taxonomy" id="3848"/>
    <lineage>
        <taxon>Eukaryota</taxon>
        <taxon>Viridiplantae</taxon>
        <taxon>Streptophyta</taxon>
        <taxon>Embryophyta</taxon>
        <taxon>Tracheophyta</taxon>
        <taxon>Spermatophyta</taxon>
        <taxon>Magnoliopsida</taxon>
        <taxon>eudicotyledons</taxon>
        <taxon>Gunneridae</taxon>
        <taxon>Pentapetalae</taxon>
        <taxon>rosids</taxon>
        <taxon>fabids</taxon>
        <taxon>Fabales</taxon>
        <taxon>Fabaceae</taxon>
        <taxon>Papilionoideae</taxon>
        <taxon>50 kb inversion clade</taxon>
        <taxon>NPAAA clade</taxon>
        <taxon>indigoferoid/millettioid clade</taxon>
        <taxon>Phaseoleae</taxon>
        <taxon>Glycine</taxon>
        <taxon>Glycine subgen. Soja</taxon>
    </lineage>
</organism>
<dbReference type="Gene3D" id="3.30.70.330">
    <property type="match status" value="1"/>
</dbReference>
<dbReference type="AlphaFoldDB" id="A0A445GD33"/>
<comment type="caution">
    <text evidence="5">The sequence shown here is derived from an EMBL/GenBank/DDBJ whole genome shotgun (WGS) entry which is preliminary data.</text>
</comment>
<dbReference type="SUPFAM" id="SSF54928">
    <property type="entry name" value="RNA-binding domain, RBD"/>
    <property type="match status" value="1"/>
</dbReference>
<gene>
    <name evidence="5" type="ORF">D0Y65_042442</name>
</gene>
<feature type="region of interest" description="Disordered" evidence="3">
    <location>
        <begin position="308"/>
        <end position="327"/>
    </location>
</feature>
<feature type="compositionally biased region" description="Low complexity" evidence="3">
    <location>
        <begin position="308"/>
        <end position="320"/>
    </location>
</feature>
<dbReference type="GO" id="GO:0003723">
    <property type="term" value="F:RNA binding"/>
    <property type="evidence" value="ECO:0007669"/>
    <property type="project" value="UniProtKB-UniRule"/>
</dbReference>
<dbReference type="FunFam" id="3.30.70.330:FF:000388">
    <property type="entry name" value="RNA-binding protein 24-B isoform X1"/>
    <property type="match status" value="1"/>
</dbReference>
<evidence type="ECO:0000313" key="5">
    <source>
        <dbReference type="EMBL" id="RZB59166.1"/>
    </source>
</evidence>
<dbReference type="PANTHER" id="PTHR11176">
    <property type="entry name" value="BOULE-RELATED"/>
    <property type="match status" value="1"/>
</dbReference>
<protein>
    <submittedName>
        <fullName evidence="5">Putative RNA-binding protein ARP1 isoform B</fullName>
    </submittedName>
</protein>
<dbReference type="SMART" id="SM00360">
    <property type="entry name" value="RRM"/>
    <property type="match status" value="1"/>
</dbReference>
<evidence type="ECO:0000256" key="3">
    <source>
        <dbReference type="SAM" id="MobiDB-lite"/>
    </source>
</evidence>
<dbReference type="Proteomes" id="UP000289340">
    <property type="component" value="Chromosome 16"/>
</dbReference>
<dbReference type="InterPro" id="IPR000504">
    <property type="entry name" value="RRM_dom"/>
</dbReference>
<evidence type="ECO:0000256" key="1">
    <source>
        <dbReference type="ARBA" id="ARBA00022884"/>
    </source>
</evidence>
<keyword evidence="6" id="KW-1185">Reference proteome</keyword>
<feature type="domain" description="RRM" evidence="4">
    <location>
        <begin position="24"/>
        <end position="101"/>
    </location>
</feature>
<evidence type="ECO:0000313" key="6">
    <source>
        <dbReference type="Proteomes" id="UP000289340"/>
    </source>
</evidence>
<dbReference type="EMBL" id="QZWG01000016">
    <property type="protein sequence ID" value="RZB59166.1"/>
    <property type="molecule type" value="Genomic_DNA"/>
</dbReference>
<dbReference type="PROSITE" id="PS50102">
    <property type="entry name" value="RRM"/>
    <property type="match status" value="1"/>
</dbReference>
<dbReference type="PANTHER" id="PTHR11176:SF22">
    <property type="entry name" value="RNA-BINDING PROTEIN 38-LIKE ISOFORM X1"/>
    <property type="match status" value="1"/>
</dbReference>
<keyword evidence="1 2" id="KW-0694">RNA-binding</keyword>
<reference evidence="5 6" key="1">
    <citation type="submission" date="2018-09" db="EMBL/GenBank/DDBJ databases">
        <title>A high-quality reference genome of wild soybean provides a powerful tool to mine soybean genomes.</title>
        <authorList>
            <person name="Xie M."/>
            <person name="Chung C.Y.L."/>
            <person name="Li M.-W."/>
            <person name="Wong F.-L."/>
            <person name="Chan T.-F."/>
            <person name="Lam H.-M."/>
        </authorList>
    </citation>
    <scope>NUCLEOTIDE SEQUENCE [LARGE SCALE GENOMIC DNA]</scope>
    <source>
        <strain evidence="6">cv. W05</strain>
        <tissue evidence="5">Hypocotyl of etiolated seedlings</tissue>
    </source>
</reference>
<dbReference type="InterPro" id="IPR035979">
    <property type="entry name" value="RBD_domain_sf"/>
</dbReference>
<name>A0A445GD33_GLYSO</name>
<dbReference type="CDD" id="cd12384">
    <property type="entry name" value="RRM_RBM24_RBM38_like"/>
    <property type="match status" value="1"/>
</dbReference>
<sequence>MSQQRQTQMVGGNNPDQYNDTTFTKIFVGGLAWETQRDTMRRYFEQFGEILEAVVITDKNTGRSKGYGFVTFKDPESAMRACQNPFPVIDGRRANCNLASLGASKNRPPTFQHGAGRFRPPPGLVTSSPAYHGSSSSTFFHQPPREYAFPYSAYGYSGYSQDTLYPTVAVNSYYNVYGVQQFSSPYYPSAGASGALGLIHNIYPFYGQYAQSIQAPGFGVQYPQMAQFPFLPQHYGSTGILSYPSSVAVATTSAGEIRLMQEVIVSMFDYQLEEVILDAELTGIAATTTTTTTSTSVAATVAGTASQASQAASEQNSTSTRTKNLQG</sequence>
<dbReference type="Pfam" id="PF00076">
    <property type="entry name" value="RRM_1"/>
    <property type="match status" value="1"/>
</dbReference>
<evidence type="ECO:0000259" key="4">
    <source>
        <dbReference type="PROSITE" id="PS50102"/>
    </source>
</evidence>
<accession>A0A445GD33</accession>